<dbReference type="Pfam" id="PF00171">
    <property type="entry name" value="Aldedh"/>
    <property type="match status" value="1"/>
</dbReference>
<dbReference type="GO" id="GO:0004030">
    <property type="term" value="F:aldehyde dehydrogenase [NAD(P)+] activity"/>
    <property type="evidence" value="ECO:0007669"/>
    <property type="project" value="InterPro"/>
</dbReference>
<organism evidence="5 6">
    <name type="scientific">Candidatus Dojkabacteria bacterium</name>
    <dbReference type="NCBI Taxonomy" id="2099670"/>
    <lineage>
        <taxon>Bacteria</taxon>
        <taxon>Candidatus Dojkabacteria</taxon>
    </lineage>
</organism>
<dbReference type="Gene3D" id="3.40.605.10">
    <property type="entry name" value="Aldehyde Dehydrogenase, Chain A, domain 1"/>
    <property type="match status" value="1"/>
</dbReference>
<comment type="caution">
    <text evidence="5">The sequence shown here is derived from an EMBL/GenBank/DDBJ whole genome shotgun (WGS) entry which is preliminary data.</text>
</comment>
<dbReference type="FunFam" id="3.40.309.10:FF:000009">
    <property type="entry name" value="Aldehyde dehydrogenase A"/>
    <property type="match status" value="1"/>
</dbReference>
<gene>
    <name evidence="5" type="ORF">D6810_01160</name>
</gene>
<keyword evidence="2" id="KW-0521">NADP</keyword>
<sequence length="456" mass="50209">MLVSKNPFTGVINAQFDDLADIEIQRRLEKAQMAFENWKNTDFEYRNNLLSKLSEKLIENKSSLANIITDEIGQPIKASLSEIEKCAKTALYYEGKIEDFLRPDSVKTESNESMVVYEPLGVILGIVPWNFPFWMAFRFIIPTISAGNVVVIKHASNVPISAIKIEELMLEAGFPEGVVQTLLIGSNKVEQVIKNQIIKAISFSGSAEAGSIVASAAAREIKKSVLELGGSDPFIVFPDANLDTCSASLVEGRMRNSGQACNSPKRVFVHKQIEKAFVQLVAEKLSNIKMGDPKDPNTEVGPIATEKGLEILERQVSESISMGAKLIVGGKRANLQGLFFEPTILTNVQPNMPVFDQEIFGPVIAITTFEDIEQLITLSNQSEYGLGASIWTKDIEVAKLLIPKIEAGNVFINQLVRSDPRLPYGGIKKSGYGRELGSYGIKEFTNVKTIVVNYSK</sequence>
<dbReference type="InterPro" id="IPR044148">
    <property type="entry name" value="ALDH_GabD1-like"/>
</dbReference>
<dbReference type="Proteomes" id="UP000269410">
    <property type="component" value="Unassembled WGS sequence"/>
</dbReference>
<accession>A0A3M0Z2V9</accession>
<dbReference type="SUPFAM" id="SSF53720">
    <property type="entry name" value="ALDH-like"/>
    <property type="match status" value="1"/>
</dbReference>
<dbReference type="FunFam" id="3.40.605.10:FF:000012">
    <property type="entry name" value="NAD-dependent succinate-semialdehyde dehydrogenase"/>
    <property type="match status" value="1"/>
</dbReference>
<proteinExistence type="inferred from homology"/>
<feature type="domain" description="Aldehyde dehydrogenase" evidence="4">
    <location>
        <begin position="5"/>
        <end position="450"/>
    </location>
</feature>
<name>A0A3M0Z2V9_9BACT</name>
<evidence type="ECO:0000313" key="5">
    <source>
        <dbReference type="EMBL" id="RMD77381.1"/>
    </source>
</evidence>
<dbReference type="AlphaFoldDB" id="A0A3M0Z2V9"/>
<dbReference type="InterPro" id="IPR047110">
    <property type="entry name" value="GABD/Sad-like"/>
</dbReference>
<comment type="similarity">
    <text evidence="1">Belongs to the aldehyde dehydrogenase family.</text>
</comment>
<dbReference type="GO" id="GO:0004777">
    <property type="term" value="F:succinate-semialdehyde dehydrogenase (NAD+) activity"/>
    <property type="evidence" value="ECO:0007669"/>
    <property type="project" value="TreeGrafter"/>
</dbReference>
<evidence type="ECO:0000256" key="2">
    <source>
        <dbReference type="ARBA" id="ARBA00022857"/>
    </source>
</evidence>
<dbReference type="PANTHER" id="PTHR43217:SF1">
    <property type="entry name" value="SUCCINATE SEMIALDEHYDE DEHYDROGENASE [NAD(P)+] SAD"/>
    <property type="match status" value="1"/>
</dbReference>
<evidence type="ECO:0000256" key="1">
    <source>
        <dbReference type="ARBA" id="ARBA00009986"/>
    </source>
</evidence>
<dbReference type="InterPro" id="IPR015590">
    <property type="entry name" value="Aldehyde_DH_dom"/>
</dbReference>
<dbReference type="PANTHER" id="PTHR43217">
    <property type="entry name" value="SUCCINATE SEMIALDEHYDE DEHYDROGENASE [NAD(P)+] SAD"/>
    <property type="match status" value="1"/>
</dbReference>
<dbReference type="InterPro" id="IPR016161">
    <property type="entry name" value="Ald_DH/histidinol_DH"/>
</dbReference>
<keyword evidence="3" id="KW-0560">Oxidoreductase</keyword>
<protein>
    <submittedName>
        <fullName evidence="5">NAD-dependent succinate-semialdehyde dehydrogenase</fullName>
    </submittedName>
</protein>
<evidence type="ECO:0000313" key="6">
    <source>
        <dbReference type="Proteomes" id="UP000269410"/>
    </source>
</evidence>
<reference evidence="5 6" key="1">
    <citation type="submission" date="2018-10" db="EMBL/GenBank/DDBJ databases">
        <title>Thermophilic Lithotrophy and Phototrophy in an Intertidal, Iron-rich, Geothermal Spring.</title>
        <authorList>
            <person name="Ward L.M."/>
            <person name="Idei A."/>
            <person name="Nakagawa M."/>
            <person name="Ueno Y."/>
            <person name="Fischer W."/>
            <person name="Mcglynn S.E."/>
        </authorList>
    </citation>
    <scope>NUCLEOTIDE SEQUENCE [LARGE SCALE GENOMIC DNA]</scope>
    <source>
        <strain evidence="5">J137</strain>
    </source>
</reference>
<dbReference type="InterPro" id="IPR016162">
    <property type="entry name" value="Ald_DH_N"/>
</dbReference>
<dbReference type="InterPro" id="IPR016163">
    <property type="entry name" value="Ald_DH_C"/>
</dbReference>
<dbReference type="CDD" id="cd07100">
    <property type="entry name" value="ALDH_SSADH1_GabD1"/>
    <property type="match status" value="1"/>
</dbReference>
<dbReference type="EMBL" id="RFKV01000039">
    <property type="protein sequence ID" value="RMD77381.1"/>
    <property type="molecule type" value="Genomic_DNA"/>
</dbReference>
<evidence type="ECO:0000256" key="3">
    <source>
        <dbReference type="ARBA" id="ARBA00023002"/>
    </source>
</evidence>
<dbReference type="Gene3D" id="3.40.309.10">
    <property type="entry name" value="Aldehyde Dehydrogenase, Chain A, domain 2"/>
    <property type="match status" value="1"/>
</dbReference>
<evidence type="ECO:0000259" key="4">
    <source>
        <dbReference type="Pfam" id="PF00171"/>
    </source>
</evidence>